<proteinExistence type="predicted"/>
<evidence type="ECO:0000313" key="2">
    <source>
        <dbReference type="Proteomes" id="UP000182334"/>
    </source>
</evidence>
<organism evidence="1 2">
    <name type="scientific">Sungouiella intermedia</name>
    <dbReference type="NCBI Taxonomy" id="45354"/>
    <lineage>
        <taxon>Eukaryota</taxon>
        <taxon>Fungi</taxon>
        <taxon>Dikarya</taxon>
        <taxon>Ascomycota</taxon>
        <taxon>Saccharomycotina</taxon>
        <taxon>Pichiomycetes</taxon>
        <taxon>Metschnikowiaceae</taxon>
        <taxon>Sungouiella</taxon>
    </lineage>
</organism>
<protein>
    <submittedName>
        <fullName evidence="1">CIC11C00000004073</fullName>
    </submittedName>
</protein>
<name>A0A1L0BX85_9ASCO</name>
<keyword evidence="2" id="KW-1185">Reference proteome</keyword>
<dbReference type="Proteomes" id="UP000182334">
    <property type="component" value="Chromosome V"/>
</dbReference>
<gene>
    <name evidence="1" type="ORF">SAMEA4029010_CIC11G00000004073</name>
</gene>
<dbReference type="AlphaFoldDB" id="A0A1L0BX85"/>
<sequence>MRGLDLQAAIDQEKISQAYLADLVYMYSNQIGILRAALANRGITLQELTIAMAQVQVEYVRRQKLEHKIQRQLRVNSIIAQCEKEATSAAKALTKSPDKSIEKVLSSLYKKESRMLKKLKQIS</sequence>
<reference evidence="1 2" key="1">
    <citation type="submission" date="2016-10" db="EMBL/GenBank/DDBJ databases">
        <authorList>
            <person name="de Groot N.N."/>
        </authorList>
    </citation>
    <scope>NUCLEOTIDE SEQUENCE [LARGE SCALE GENOMIC DNA]</scope>
    <source>
        <strain evidence="1 2">CBS 141442</strain>
    </source>
</reference>
<evidence type="ECO:0000313" key="1">
    <source>
        <dbReference type="EMBL" id="SGZ54994.1"/>
    </source>
</evidence>
<dbReference type="EMBL" id="LT635760">
    <property type="protein sequence ID" value="SGZ54994.1"/>
    <property type="molecule type" value="Genomic_DNA"/>
</dbReference>
<accession>A0A1L0BX85</accession>